<sequence length="326" mass="36417">MTKPVSLLSDGAHANAGAHNDSEKEPAQVADDAQTRTKKKKPRTGNGDKIKSEELAMIGHGSYFDANGDGIFSPLDTFRGFLALGFSFPMALFASIIICTMSYPSLPDSRWLPDPFFRIYIDGLHKAKHGSDSGSFRMDGAFDEERFDAFWNSHTDDPHKEIMPAQLYHAVAERRLAFDFYGTFAAIFEWFATWLLFGYPSFKFHWELFANEATWQVLGILSGNEAGMCKRSAEDGNPEGKRLLETFAYTGSSRIKATLMSVLLVAGMACAGGNVKKEDVKGIYNGTMFFTVMDRQADAGNGWARDWRRLHESSRALKRLEKMTPL</sequence>
<dbReference type="InterPro" id="IPR007736">
    <property type="entry name" value="Caleosin-related"/>
</dbReference>
<gene>
    <name evidence="4" type="ORF">BT96DRAFT_941757</name>
</gene>
<evidence type="ECO:0000256" key="2">
    <source>
        <dbReference type="SAM" id="MobiDB-lite"/>
    </source>
</evidence>
<feature type="region of interest" description="Disordered" evidence="2">
    <location>
        <begin position="1"/>
        <end position="51"/>
    </location>
</feature>
<name>A0A6A4HF37_9AGAR</name>
<keyword evidence="3" id="KW-0812">Transmembrane</keyword>
<dbReference type="Proteomes" id="UP000799118">
    <property type="component" value="Unassembled WGS sequence"/>
</dbReference>
<proteinExistence type="inferred from homology"/>
<keyword evidence="3" id="KW-0472">Membrane</keyword>
<dbReference type="AlphaFoldDB" id="A0A6A4HF37"/>
<evidence type="ECO:0000256" key="1">
    <source>
        <dbReference type="ARBA" id="ARBA00006765"/>
    </source>
</evidence>
<dbReference type="GO" id="GO:0004497">
    <property type="term" value="F:monooxygenase activity"/>
    <property type="evidence" value="ECO:0007669"/>
    <property type="project" value="TreeGrafter"/>
</dbReference>
<feature type="transmembrane region" description="Helical" evidence="3">
    <location>
        <begin position="81"/>
        <end position="103"/>
    </location>
</feature>
<keyword evidence="5" id="KW-1185">Reference proteome</keyword>
<evidence type="ECO:0008006" key="6">
    <source>
        <dbReference type="Google" id="ProtNLM"/>
    </source>
</evidence>
<dbReference type="OrthoDB" id="640742at2759"/>
<comment type="similarity">
    <text evidence="1">Belongs to the caleosin family.</text>
</comment>
<dbReference type="GO" id="GO:0005509">
    <property type="term" value="F:calcium ion binding"/>
    <property type="evidence" value="ECO:0007669"/>
    <property type="project" value="TreeGrafter"/>
</dbReference>
<evidence type="ECO:0000313" key="4">
    <source>
        <dbReference type="EMBL" id="KAE9396333.1"/>
    </source>
</evidence>
<feature type="transmembrane region" description="Helical" evidence="3">
    <location>
        <begin position="180"/>
        <end position="199"/>
    </location>
</feature>
<keyword evidence="3" id="KW-1133">Transmembrane helix</keyword>
<organism evidence="4 5">
    <name type="scientific">Gymnopus androsaceus JB14</name>
    <dbReference type="NCBI Taxonomy" id="1447944"/>
    <lineage>
        <taxon>Eukaryota</taxon>
        <taxon>Fungi</taxon>
        <taxon>Dikarya</taxon>
        <taxon>Basidiomycota</taxon>
        <taxon>Agaricomycotina</taxon>
        <taxon>Agaricomycetes</taxon>
        <taxon>Agaricomycetidae</taxon>
        <taxon>Agaricales</taxon>
        <taxon>Marasmiineae</taxon>
        <taxon>Omphalotaceae</taxon>
        <taxon>Gymnopus</taxon>
    </lineage>
</organism>
<dbReference type="PANTHER" id="PTHR31495">
    <property type="entry name" value="PEROXYGENASE 3-RELATED"/>
    <property type="match status" value="1"/>
</dbReference>
<dbReference type="Pfam" id="PF05042">
    <property type="entry name" value="Caleosin"/>
    <property type="match status" value="1"/>
</dbReference>
<dbReference type="EMBL" id="ML769515">
    <property type="protein sequence ID" value="KAE9396333.1"/>
    <property type="molecule type" value="Genomic_DNA"/>
</dbReference>
<reference evidence="4" key="1">
    <citation type="journal article" date="2019" name="Environ. Microbiol.">
        <title>Fungal ecological strategies reflected in gene transcription - a case study of two litter decomposers.</title>
        <authorList>
            <person name="Barbi F."/>
            <person name="Kohler A."/>
            <person name="Barry K."/>
            <person name="Baskaran P."/>
            <person name="Daum C."/>
            <person name="Fauchery L."/>
            <person name="Ihrmark K."/>
            <person name="Kuo A."/>
            <person name="LaButti K."/>
            <person name="Lipzen A."/>
            <person name="Morin E."/>
            <person name="Grigoriev I.V."/>
            <person name="Henrissat B."/>
            <person name="Lindahl B."/>
            <person name="Martin F."/>
        </authorList>
    </citation>
    <scope>NUCLEOTIDE SEQUENCE</scope>
    <source>
        <strain evidence="4">JB14</strain>
    </source>
</reference>
<dbReference type="PANTHER" id="PTHR31495:SF0">
    <property type="entry name" value="BINDING PROTEIN CALEOSIN, PUTATIVE (AFU_ORTHOLOGUE AFUA_5G13750)-RELATED"/>
    <property type="match status" value="1"/>
</dbReference>
<protein>
    <recommendedName>
        <fullName evidence="6">Caleosin-domain-containing protein</fullName>
    </recommendedName>
</protein>
<evidence type="ECO:0000313" key="5">
    <source>
        <dbReference type="Proteomes" id="UP000799118"/>
    </source>
</evidence>
<accession>A0A6A4HF37</accession>
<evidence type="ECO:0000256" key="3">
    <source>
        <dbReference type="SAM" id="Phobius"/>
    </source>
</evidence>